<dbReference type="AlphaFoldDB" id="A0A7W8DSG1"/>
<keyword evidence="2" id="KW-1185">Reference proteome</keyword>
<comment type="caution">
    <text evidence="1">The sequence shown here is derived from an EMBL/GenBank/DDBJ whole genome shotgun (WGS) entry which is preliminary data.</text>
</comment>
<name>A0A7W8DSG1_9BACT</name>
<evidence type="ECO:0000313" key="1">
    <source>
        <dbReference type="EMBL" id="MBB5040280.1"/>
    </source>
</evidence>
<protein>
    <submittedName>
        <fullName evidence="1">Uncharacterized protein</fullName>
    </submittedName>
</protein>
<proteinExistence type="predicted"/>
<accession>A0A7W8DSG1</accession>
<dbReference type="RefSeq" id="WP_184212822.1">
    <property type="nucleotide sequence ID" value="NZ_JACHIF010000012.1"/>
</dbReference>
<organism evidence="1 2">
    <name type="scientific">Prosthecobacter dejongeii</name>
    <dbReference type="NCBI Taxonomy" id="48465"/>
    <lineage>
        <taxon>Bacteria</taxon>
        <taxon>Pseudomonadati</taxon>
        <taxon>Verrucomicrobiota</taxon>
        <taxon>Verrucomicrobiia</taxon>
        <taxon>Verrucomicrobiales</taxon>
        <taxon>Verrucomicrobiaceae</taxon>
        <taxon>Prosthecobacter</taxon>
    </lineage>
</organism>
<gene>
    <name evidence="1" type="ORF">HNQ64_004561</name>
</gene>
<dbReference type="EMBL" id="JACHIF010000012">
    <property type="protein sequence ID" value="MBB5040280.1"/>
    <property type="molecule type" value="Genomic_DNA"/>
</dbReference>
<evidence type="ECO:0000313" key="2">
    <source>
        <dbReference type="Proteomes" id="UP000534294"/>
    </source>
</evidence>
<sequence length="313" mass="34787">MTVRSQRDQLKSQLLDAERMYSLVKDHDFMAAGFAEKISELKERIEALPLGTKEARALLLFSGGPVQGSLGIDARFAGRVLEPFQSMVMADYADRWHGVVGTRGSRFGEANSRLLLTSLPRGSFGMELVRAESDEMFEEEQLADTLTHITKLVIAASTSDEDFASELDQTGPRVIVGLKNFLDVIEKGKAGLKLESGDSRCEMNPHQASEAFRRVAGTFTNEENIQIIGVFRGALLESWKFDFVDKDGYKISGKISDTLTPEQAFNLSKEFYNKDCIATILKTTVTFRNGRIKTTHELKDLTSFDHTQGQADG</sequence>
<dbReference type="Proteomes" id="UP000534294">
    <property type="component" value="Unassembled WGS sequence"/>
</dbReference>
<reference evidence="1 2" key="1">
    <citation type="submission" date="2020-08" db="EMBL/GenBank/DDBJ databases">
        <title>Genomic Encyclopedia of Type Strains, Phase IV (KMG-IV): sequencing the most valuable type-strain genomes for metagenomic binning, comparative biology and taxonomic classification.</title>
        <authorList>
            <person name="Goeker M."/>
        </authorList>
    </citation>
    <scope>NUCLEOTIDE SEQUENCE [LARGE SCALE GENOMIC DNA]</scope>
    <source>
        <strain evidence="1 2">DSM 12251</strain>
    </source>
</reference>